<gene>
    <name evidence="2" type="ORF">E5983_07885</name>
</gene>
<organism evidence="2 3">
    <name type="scientific">Streptococcus danieliae</name>
    <dbReference type="NCBI Taxonomy" id="747656"/>
    <lineage>
        <taxon>Bacteria</taxon>
        <taxon>Bacillati</taxon>
        <taxon>Bacillota</taxon>
        <taxon>Bacilli</taxon>
        <taxon>Lactobacillales</taxon>
        <taxon>Streptococcaceae</taxon>
        <taxon>Streptococcus</taxon>
    </lineage>
</organism>
<dbReference type="EMBL" id="WSRS01000085">
    <property type="protein sequence ID" value="MVX59548.1"/>
    <property type="molecule type" value="Genomic_DNA"/>
</dbReference>
<protein>
    <recommendedName>
        <fullName evidence="4">Amylase-binding protein</fullName>
    </recommendedName>
</protein>
<dbReference type="Proteomes" id="UP000461595">
    <property type="component" value="Unassembled WGS sequence"/>
</dbReference>
<reference evidence="2 3" key="1">
    <citation type="submission" date="2019-12" db="EMBL/GenBank/DDBJ databases">
        <title>Microbes associate with the intestines of laboratory mice.</title>
        <authorList>
            <person name="Navarre W."/>
            <person name="Wong E."/>
        </authorList>
    </citation>
    <scope>NUCLEOTIDE SEQUENCE [LARGE SCALE GENOMIC DNA]</scope>
    <source>
        <strain evidence="2 3">NM51_B2-22</strain>
    </source>
</reference>
<keyword evidence="1" id="KW-0732">Signal</keyword>
<proteinExistence type="predicted"/>
<evidence type="ECO:0000313" key="2">
    <source>
        <dbReference type="EMBL" id="MVX59548.1"/>
    </source>
</evidence>
<comment type="caution">
    <text evidence="2">The sequence shown here is derived from an EMBL/GenBank/DDBJ whole genome shotgun (WGS) entry which is preliminary data.</text>
</comment>
<dbReference type="AlphaFoldDB" id="A0A7X3G9E7"/>
<feature type="chain" id="PRO_5030643420" description="Amylase-binding protein" evidence="1">
    <location>
        <begin position="23"/>
        <end position="151"/>
    </location>
</feature>
<accession>A0A7X3G9E7</accession>
<evidence type="ECO:0008006" key="4">
    <source>
        <dbReference type="Google" id="ProtNLM"/>
    </source>
</evidence>
<evidence type="ECO:0000313" key="3">
    <source>
        <dbReference type="Proteomes" id="UP000461595"/>
    </source>
</evidence>
<dbReference type="NCBIfam" id="NF040524">
    <property type="entry name" value="LPKTxAVK"/>
    <property type="match status" value="1"/>
</dbReference>
<sequence length="151" mass="16301">MKKVLLTTLAAAALLAVSPVAALTDITAEANKDPRVQAAKGTPQEQEVFQEVYQEINNKVVREKYGEELDRITENGQKGMEDYYQDMVDAIEAEGGVLPEEGTTDFTLDPVRANHSVEEAKSTEEAVKAAQTAKPVAKAGQKVLPNTSAVK</sequence>
<name>A0A7X3G9E7_9STRE</name>
<evidence type="ECO:0000256" key="1">
    <source>
        <dbReference type="SAM" id="SignalP"/>
    </source>
</evidence>
<feature type="signal peptide" evidence="1">
    <location>
        <begin position="1"/>
        <end position="22"/>
    </location>
</feature>